<accession>A0A0C9YIV6</accession>
<protein>
    <submittedName>
        <fullName evidence="1">Uncharacterized protein</fullName>
    </submittedName>
</protein>
<organism evidence="1 2">
    <name type="scientific">Pisolithus microcarpus 441</name>
    <dbReference type="NCBI Taxonomy" id="765257"/>
    <lineage>
        <taxon>Eukaryota</taxon>
        <taxon>Fungi</taxon>
        <taxon>Dikarya</taxon>
        <taxon>Basidiomycota</taxon>
        <taxon>Agaricomycotina</taxon>
        <taxon>Agaricomycetes</taxon>
        <taxon>Agaricomycetidae</taxon>
        <taxon>Boletales</taxon>
        <taxon>Sclerodermatineae</taxon>
        <taxon>Pisolithaceae</taxon>
        <taxon>Pisolithus</taxon>
    </lineage>
</organism>
<keyword evidence="2" id="KW-1185">Reference proteome</keyword>
<dbReference type="HOGENOM" id="CLU_149057_0_0_1"/>
<gene>
    <name evidence="1" type="ORF">PISMIDRAFT_37072</name>
</gene>
<dbReference type="EMBL" id="KN833852">
    <property type="protein sequence ID" value="KIK16601.1"/>
    <property type="molecule type" value="Genomic_DNA"/>
</dbReference>
<dbReference type="STRING" id="765257.A0A0C9YIV6"/>
<feature type="non-terminal residue" evidence="1">
    <location>
        <position position="151"/>
    </location>
</feature>
<proteinExistence type="predicted"/>
<evidence type="ECO:0000313" key="2">
    <source>
        <dbReference type="Proteomes" id="UP000054018"/>
    </source>
</evidence>
<name>A0A0C9YIV6_9AGAM</name>
<feature type="non-terminal residue" evidence="1">
    <location>
        <position position="1"/>
    </location>
</feature>
<reference evidence="2" key="2">
    <citation type="submission" date="2015-01" db="EMBL/GenBank/DDBJ databases">
        <title>Evolutionary Origins and Diversification of the Mycorrhizal Mutualists.</title>
        <authorList>
            <consortium name="DOE Joint Genome Institute"/>
            <consortium name="Mycorrhizal Genomics Consortium"/>
            <person name="Kohler A."/>
            <person name="Kuo A."/>
            <person name="Nagy L.G."/>
            <person name="Floudas D."/>
            <person name="Copeland A."/>
            <person name="Barry K.W."/>
            <person name="Cichocki N."/>
            <person name="Veneault-Fourrey C."/>
            <person name="LaButti K."/>
            <person name="Lindquist E.A."/>
            <person name="Lipzen A."/>
            <person name="Lundell T."/>
            <person name="Morin E."/>
            <person name="Murat C."/>
            <person name="Riley R."/>
            <person name="Ohm R."/>
            <person name="Sun H."/>
            <person name="Tunlid A."/>
            <person name="Henrissat B."/>
            <person name="Grigoriev I.V."/>
            <person name="Hibbett D.S."/>
            <person name="Martin F."/>
        </authorList>
    </citation>
    <scope>NUCLEOTIDE SEQUENCE [LARGE SCALE GENOMIC DNA]</scope>
    <source>
        <strain evidence="2">441</strain>
    </source>
</reference>
<reference evidence="1 2" key="1">
    <citation type="submission" date="2014-04" db="EMBL/GenBank/DDBJ databases">
        <authorList>
            <consortium name="DOE Joint Genome Institute"/>
            <person name="Kuo A."/>
            <person name="Kohler A."/>
            <person name="Costa M.D."/>
            <person name="Nagy L.G."/>
            <person name="Floudas D."/>
            <person name="Copeland A."/>
            <person name="Barry K.W."/>
            <person name="Cichocki N."/>
            <person name="Veneault-Fourrey C."/>
            <person name="LaButti K."/>
            <person name="Lindquist E.A."/>
            <person name="Lipzen A."/>
            <person name="Lundell T."/>
            <person name="Morin E."/>
            <person name="Murat C."/>
            <person name="Sun H."/>
            <person name="Tunlid A."/>
            <person name="Henrissat B."/>
            <person name="Grigoriev I.V."/>
            <person name="Hibbett D.S."/>
            <person name="Martin F."/>
            <person name="Nordberg H.P."/>
            <person name="Cantor M.N."/>
            <person name="Hua S.X."/>
        </authorList>
    </citation>
    <scope>NUCLEOTIDE SEQUENCE [LARGE SCALE GENOMIC DNA]</scope>
    <source>
        <strain evidence="1 2">441</strain>
    </source>
</reference>
<dbReference type="AlphaFoldDB" id="A0A0C9YIV6"/>
<evidence type="ECO:0000313" key="1">
    <source>
        <dbReference type="EMBL" id="KIK16601.1"/>
    </source>
</evidence>
<dbReference type="Proteomes" id="UP000054018">
    <property type="component" value="Unassembled WGS sequence"/>
</dbReference>
<dbReference type="OrthoDB" id="2669721at2759"/>
<sequence>FVSYLYLIFATADGPGLVYFDGMVGHSGRNSCRLYCGLLGCRKGNHYYPALLLLNDYNIEGSNHPDWSPYAIRQPDTSAYFLNLLHLAAAPNPTQYKKLRMETGITKPSILLGLDASHTLGIPDCLTPDIMHLAGLLSDLHLSLWRGTIEC</sequence>